<dbReference type="EMBL" id="JAEUGD010000002">
    <property type="protein sequence ID" value="MBL6444886.1"/>
    <property type="molecule type" value="Genomic_DNA"/>
</dbReference>
<gene>
    <name evidence="8" type="ORF">JMN32_01105</name>
</gene>
<organism evidence="8 9">
    <name type="scientific">Fulvivirga marina</name>
    <dbReference type="NCBI Taxonomy" id="2494733"/>
    <lineage>
        <taxon>Bacteria</taxon>
        <taxon>Pseudomonadati</taxon>
        <taxon>Bacteroidota</taxon>
        <taxon>Cytophagia</taxon>
        <taxon>Cytophagales</taxon>
        <taxon>Fulvivirgaceae</taxon>
        <taxon>Fulvivirga</taxon>
    </lineage>
</organism>
<evidence type="ECO:0000256" key="1">
    <source>
        <dbReference type="ARBA" id="ARBA00007913"/>
    </source>
</evidence>
<keyword evidence="5" id="KW-0067">ATP-binding</keyword>
<keyword evidence="9" id="KW-1185">Reference proteome</keyword>
<evidence type="ECO:0000256" key="4">
    <source>
        <dbReference type="ARBA" id="ARBA00022806"/>
    </source>
</evidence>
<evidence type="ECO:0000256" key="5">
    <source>
        <dbReference type="ARBA" id="ARBA00022840"/>
    </source>
</evidence>
<dbReference type="InterPro" id="IPR041679">
    <property type="entry name" value="DNA2/NAM7-like_C"/>
</dbReference>
<dbReference type="Proteomes" id="UP000614216">
    <property type="component" value="Unassembled WGS sequence"/>
</dbReference>
<feature type="domain" description="DNA2/NAM7 helicase-like C-terminal" evidence="7">
    <location>
        <begin position="1009"/>
        <end position="1191"/>
    </location>
</feature>
<name>A0A937KA88_9BACT</name>
<dbReference type="SUPFAM" id="SSF52540">
    <property type="entry name" value="P-loop containing nucleoside triphosphate hydrolases"/>
    <property type="match status" value="1"/>
</dbReference>
<evidence type="ECO:0000259" key="6">
    <source>
        <dbReference type="Pfam" id="PF13086"/>
    </source>
</evidence>
<dbReference type="InterPro" id="IPR027417">
    <property type="entry name" value="P-loop_NTPase"/>
</dbReference>
<dbReference type="RefSeq" id="WP_202854427.1">
    <property type="nucleotide sequence ID" value="NZ_JAEUGD010000002.1"/>
</dbReference>
<dbReference type="InterPro" id="IPR025103">
    <property type="entry name" value="DUF4011"/>
</dbReference>
<keyword evidence="4" id="KW-0347">Helicase</keyword>
<keyword evidence="3" id="KW-0378">Hydrolase</keyword>
<dbReference type="InterPro" id="IPR041677">
    <property type="entry name" value="DNA2/NAM7_AAA_11"/>
</dbReference>
<feature type="domain" description="DNA2/NAM7 helicase helicase" evidence="6">
    <location>
        <begin position="297"/>
        <end position="528"/>
    </location>
</feature>
<dbReference type="GO" id="GO:0016787">
    <property type="term" value="F:hydrolase activity"/>
    <property type="evidence" value="ECO:0007669"/>
    <property type="project" value="UniProtKB-KW"/>
</dbReference>
<dbReference type="Pfam" id="PF13195">
    <property type="entry name" value="DUF4011"/>
    <property type="match status" value="1"/>
</dbReference>
<dbReference type="Pfam" id="PF13086">
    <property type="entry name" value="AAA_11"/>
    <property type="match status" value="1"/>
</dbReference>
<proteinExistence type="inferred from homology"/>
<protein>
    <submittedName>
        <fullName evidence="8">DUF4011 domain-containing protein</fullName>
    </submittedName>
</protein>
<evidence type="ECO:0000313" key="9">
    <source>
        <dbReference type="Proteomes" id="UP000614216"/>
    </source>
</evidence>
<comment type="similarity">
    <text evidence="1">Belongs to the DNA2/NAM7 helicase family.</text>
</comment>
<dbReference type="GO" id="GO:0005524">
    <property type="term" value="F:ATP binding"/>
    <property type="evidence" value="ECO:0007669"/>
    <property type="project" value="UniProtKB-KW"/>
</dbReference>
<dbReference type="Pfam" id="PF13087">
    <property type="entry name" value="AAA_12"/>
    <property type="match status" value="1"/>
</dbReference>
<comment type="caution">
    <text evidence="8">The sequence shown here is derived from an EMBL/GenBank/DDBJ whole genome shotgun (WGS) entry which is preliminary data.</text>
</comment>
<dbReference type="PANTHER" id="PTHR43788">
    <property type="entry name" value="DNA2/NAM7 HELICASE FAMILY MEMBER"/>
    <property type="match status" value="1"/>
</dbReference>
<dbReference type="InterPro" id="IPR047187">
    <property type="entry name" value="SF1_C_Upf1"/>
</dbReference>
<dbReference type="PANTHER" id="PTHR43788:SF8">
    <property type="entry name" value="DNA-BINDING PROTEIN SMUBP-2"/>
    <property type="match status" value="1"/>
</dbReference>
<dbReference type="GO" id="GO:0043139">
    <property type="term" value="F:5'-3' DNA helicase activity"/>
    <property type="evidence" value="ECO:0007669"/>
    <property type="project" value="TreeGrafter"/>
</dbReference>
<keyword evidence="2" id="KW-0547">Nucleotide-binding</keyword>
<evidence type="ECO:0000256" key="2">
    <source>
        <dbReference type="ARBA" id="ARBA00022741"/>
    </source>
</evidence>
<evidence type="ECO:0000313" key="8">
    <source>
        <dbReference type="EMBL" id="MBL6444886.1"/>
    </source>
</evidence>
<sequence length="1340" mass="156800">MHELLKSYLRRLTNLSGNNRSLLLLRLSAEQFIDVHDFNFITKGGSFSIIESMIAGKTVNLGPQMDSRDEDANRMSRKLKKLSRLDQFIYEERGSKDLYIGWPFIRGKLSDGTLIRCPVMFFPVEVVAVDKQWKLKQRHDAGITLNKSFLLAYAHYNKMPLSEELLDRSMEDFDTDSTIFRTSLYQLFKDSLIEVNFNQENFRDELNAFEEFKKTDFEKSEKEGELKMYPEAVLGIFPQAGSYLVPDYMHLIESNQVKDIEEFFQARSVYEESKGEGPDYYFLKSVDEEKTFTPFKMDAYQENALKAIKKGNSVVVQGPPGTGKSQLICNLVADHVAIGKKVLVVCQKRAALDVVYERMDEKGMADFMGLVHDFRNDRKEIYHKISRQIERLDEYKAKNNGLDAIQLERKFLQISRRIDQITEEMEEFKFALFDESECGIAVKELYLTSYIDEPTVNLKQEYTHFRFGDLSPFVTRLRNYAAYAQLFNRSGYEWNDRKSFENFMVADLQSLNHILDEIPQYQEEIADQLEQITGSRLTLDDCEAILNKQDQVLEMLRILKDKKAYKYFQHMMTFSDSETSNLWLSNTERVLMECYKGTGPETSLPSDQLGKFQEVLQRNMVARKSLLRLVQWRLFSKDKFYIKRVLVENHLKRNREGFNTMVEKIDNRLNLEHNLTKIRKREWLADVPKSYEKGYLQNWFHLQKLSVKAKLTFSSLRNFKEYFNVQKLTYDELKAKLEELYGVIKEIPQKKAGWLMYLSNTQVANVIQNPDVTDKLKKILRKDFDALCEYDKIRTELSGQEIQVIDKVIEAAEDYSPDAIEKLFQNSLRISWIEHIETKYPVLRSVSSLKFHKLEAELQNLVREKLMVSNDMLLLRARERTYENVEYNRLNNMVTYRDLYHQATKKRRVWPLRKMVGNHYEELFQLIPCWMASPESVSAVFPMREMFDLVIFDEASQCFVERGIPAMYRGRQVMVAGDNKQLRPNDLYQARFEEETDDNPAMEVDSLLELASHHLMNVQLKGHYRSKSLDLIDFSNRHFYDGNLKLLPDYQVVNKNEPAIKYVKVDGVWDSNINDEEAIKVVDLLVDILKTDASKQVGVVTFNAKQQQHIIDVLDQRCLEEQIVIPSTWFVKNIENVQGDEKDVIIFSTAYAPDSSGRMMMQFGNLNAVSGENRLNVAITRAREKIIVVSSIMPNQLKVEGSKNEGPKLLKAYLEYAWDVSEGNFKAEPYPEKNHHAEWYLKKKLEAWSKAASKDFQLEEELPFADLTVKNGNHYLGLLITDDDLYYQSISVKDLHVYTPFTLSKKNWNFKGLYSREYWHNREQVEETILKFVAHHNVEI</sequence>
<accession>A0A937KA88</accession>
<reference evidence="8" key="1">
    <citation type="submission" date="2021-01" db="EMBL/GenBank/DDBJ databases">
        <title>Fulvivirga kasyanovii gen. nov., sp nov., a novel member of the phylum Bacteroidetes isolated from seawater in a mussel farm.</title>
        <authorList>
            <person name="Zhao L.-H."/>
            <person name="Wang Z.-J."/>
        </authorList>
    </citation>
    <scope>NUCLEOTIDE SEQUENCE</scope>
    <source>
        <strain evidence="8">29W222</strain>
    </source>
</reference>
<evidence type="ECO:0000256" key="3">
    <source>
        <dbReference type="ARBA" id="ARBA00022801"/>
    </source>
</evidence>
<dbReference type="Gene3D" id="3.40.50.300">
    <property type="entry name" value="P-loop containing nucleotide triphosphate hydrolases"/>
    <property type="match status" value="3"/>
</dbReference>
<evidence type="ECO:0000259" key="7">
    <source>
        <dbReference type="Pfam" id="PF13087"/>
    </source>
</evidence>
<dbReference type="InterPro" id="IPR050534">
    <property type="entry name" value="Coronavir_polyprotein_1ab"/>
</dbReference>
<dbReference type="CDD" id="cd18808">
    <property type="entry name" value="SF1_C_Upf1"/>
    <property type="match status" value="1"/>
</dbReference>